<feature type="transmembrane region" description="Helical" evidence="1">
    <location>
        <begin position="280"/>
        <end position="304"/>
    </location>
</feature>
<name>A0A7M5UU74_9CNID</name>
<feature type="transmembrane region" description="Helical" evidence="1">
    <location>
        <begin position="349"/>
        <end position="369"/>
    </location>
</feature>
<dbReference type="AlphaFoldDB" id="A0A7M5UU74"/>
<dbReference type="EnsemblMetazoa" id="CLYHEMT005897.3">
    <property type="protein sequence ID" value="CLYHEMP005897.3"/>
    <property type="gene ID" value="CLYHEMG005897"/>
</dbReference>
<feature type="transmembrane region" description="Helical" evidence="1">
    <location>
        <begin position="156"/>
        <end position="178"/>
    </location>
</feature>
<dbReference type="GeneID" id="136822850"/>
<dbReference type="RefSeq" id="XP_066935263.1">
    <property type="nucleotide sequence ID" value="XM_067079162.1"/>
</dbReference>
<dbReference type="InterPro" id="IPR036259">
    <property type="entry name" value="MFS_trans_sf"/>
</dbReference>
<keyword evidence="1" id="KW-0472">Membrane</keyword>
<proteinExistence type="predicted"/>
<dbReference type="SUPFAM" id="SSF103473">
    <property type="entry name" value="MFS general substrate transporter"/>
    <property type="match status" value="1"/>
</dbReference>
<keyword evidence="3" id="KW-1185">Reference proteome</keyword>
<evidence type="ECO:0000313" key="2">
    <source>
        <dbReference type="EnsemblMetazoa" id="CLYHEMP005897.3"/>
    </source>
</evidence>
<feature type="transmembrane region" description="Helical" evidence="1">
    <location>
        <begin position="190"/>
        <end position="210"/>
    </location>
</feature>
<dbReference type="Proteomes" id="UP000594262">
    <property type="component" value="Unplaced"/>
</dbReference>
<feature type="transmembrane region" description="Helical" evidence="1">
    <location>
        <begin position="118"/>
        <end position="135"/>
    </location>
</feature>
<feature type="transmembrane region" description="Helical" evidence="1">
    <location>
        <begin position="413"/>
        <end position="430"/>
    </location>
</feature>
<keyword evidence="1" id="KW-1133">Transmembrane helix</keyword>
<evidence type="ECO:0000256" key="1">
    <source>
        <dbReference type="SAM" id="Phobius"/>
    </source>
</evidence>
<feature type="transmembrane region" description="Helical" evidence="1">
    <location>
        <begin position="60"/>
        <end position="81"/>
    </location>
</feature>
<reference evidence="2" key="1">
    <citation type="submission" date="2021-01" db="UniProtKB">
        <authorList>
            <consortium name="EnsemblMetazoa"/>
        </authorList>
    </citation>
    <scope>IDENTIFICATION</scope>
</reference>
<feature type="transmembrane region" description="Helical" evidence="1">
    <location>
        <begin position="93"/>
        <end position="112"/>
    </location>
</feature>
<feature type="transmembrane region" description="Helical" evidence="1">
    <location>
        <begin position="250"/>
        <end position="268"/>
    </location>
</feature>
<dbReference type="CDD" id="cd06174">
    <property type="entry name" value="MFS"/>
    <property type="match status" value="1"/>
</dbReference>
<feature type="transmembrane region" description="Helical" evidence="1">
    <location>
        <begin position="21"/>
        <end position="48"/>
    </location>
</feature>
<accession>A0A7M5UU74</accession>
<organism evidence="2 3">
    <name type="scientific">Clytia hemisphaerica</name>
    <dbReference type="NCBI Taxonomy" id="252671"/>
    <lineage>
        <taxon>Eukaryota</taxon>
        <taxon>Metazoa</taxon>
        <taxon>Cnidaria</taxon>
        <taxon>Hydrozoa</taxon>
        <taxon>Hydroidolina</taxon>
        <taxon>Leptothecata</taxon>
        <taxon>Obeliida</taxon>
        <taxon>Clytiidae</taxon>
        <taxon>Clytia</taxon>
    </lineage>
</organism>
<feature type="transmembrane region" description="Helical" evidence="1">
    <location>
        <begin position="316"/>
        <end position="337"/>
    </location>
</feature>
<evidence type="ECO:0000313" key="3">
    <source>
        <dbReference type="Proteomes" id="UP000594262"/>
    </source>
</evidence>
<feature type="transmembrane region" description="Helical" evidence="1">
    <location>
        <begin position="390"/>
        <end position="407"/>
    </location>
</feature>
<keyword evidence="1" id="KW-0812">Transmembrane</keyword>
<dbReference type="Gene3D" id="1.20.1250.20">
    <property type="entry name" value="MFS general substrate transporter like domains"/>
    <property type="match status" value="1"/>
</dbReference>
<dbReference type="OrthoDB" id="6037872at2759"/>
<protein>
    <submittedName>
        <fullName evidence="2">Uncharacterized protein</fullName>
    </submittedName>
</protein>
<sequence length="443" mass="50874">MNRVLNKCFRNMHLTWKLKRKLTVSIGIIYRCLYCFEYSSTAISALYYYKKSFNVENPKFYYGCSMAAIFLSAIISNYICGRAMDKTRDLRKIVLTLSLFNIIGNLTYTLTWSPWLPVLGRFVCGIATGIGAAVTGEFNRIYKEKKELAQMLSLKAFISTTCMALAPCTPLFFYGIHFQIGSWRISQDNFIGIFLASITSCMWIFSYFGLHNLTKDPESPFSDFNKNNSNARISNEDKLWTTKEIVKDRYLMLLLVAEGYLAFQYFQMELEINLMAVEYFHWPMLQLGLITSIAIIASTGTLYLTQKKLMGSALNILFLYVVGLVIIGVLESIILFGTVTKFDKPLQHVVIFTTLFFNIVQGFGSTVYCQWLMFSITPSHSSSIIESHRYIIARALACLAFFTASYVYDILKYIIPVYSLITYILILLLLSNRFHYVERKSIK</sequence>